<dbReference type="Pfam" id="PF07238">
    <property type="entry name" value="PilZ"/>
    <property type="match status" value="1"/>
</dbReference>
<protein>
    <submittedName>
        <fullName evidence="2">PilZ domain-containing protein</fullName>
    </submittedName>
</protein>
<sequence>MTTGISGENKALVSGWVDFGDGIHATRSAKIIQQALHNIKQQHIFCVVVAKGYESGKVVMIEYNSERVVLDMPADWPPGMPSQPLRILFKDKAQLWNQFSVKLLEVTADTLITTVPFKYVQLQRRANYRVDVPRGSEVVFRHRDDLKHYYIPQNISATGALICLEERRVEGLQAGDLLSEITMTFPCEGGQRVRLPVKEARVVRVCENERREPCFGVQFLLRPQEEKEVMRYVRLRERELLRKGMAEEL</sequence>
<dbReference type="EMBL" id="DSDS01000021">
    <property type="protein sequence ID" value="HET97284.1"/>
    <property type="molecule type" value="Genomic_DNA"/>
</dbReference>
<dbReference type="Gene3D" id="2.40.10.220">
    <property type="entry name" value="predicted glycosyltransferase like domains"/>
    <property type="match status" value="1"/>
</dbReference>
<gene>
    <name evidence="2" type="ORF">ENN98_00995</name>
</gene>
<comment type="caution">
    <text evidence="2">The sequence shown here is derived from an EMBL/GenBank/DDBJ whole genome shotgun (WGS) entry which is preliminary data.</text>
</comment>
<proteinExistence type="predicted"/>
<dbReference type="GO" id="GO:0035438">
    <property type="term" value="F:cyclic-di-GMP binding"/>
    <property type="evidence" value="ECO:0007669"/>
    <property type="project" value="InterPro"/>
</dbReference>
<evidence type="ECO:0000259" key="1">
    <source>
        <dbReference type="Pfam" id="PF07238"/>
    </source>
</evidence>
<dbReference type="AlphaFoldDB" id="A0A7C2TGR1"/>
<accession>A0A7C2TGR1</accession>
<name>A0A7C2TGR1_9BACT</name>
<evidence type="ECO:0000313" key="2">
    <source>
        <dbReference type="EMBL" id="HET97284.1"/>
    </source>
</evidence>
<reference evidence="2" key="1">
    <citation type="journal article" date="2020" name="mSystems">
        <title>Genome- and Community-Level Interaction Insights into Carbon Utilization and Element Cycling Functions of Hydrothermarchaeota in Hydrothermal Sediment.</title>
        <authorList>
            <person name="Zhou Z."/>
            <person name="Liu Y."/>
            <person name="Xu W."/>
            <person name="Pan J."/>
            <person name="Luo Z.H."/>
            <person name="Li M."/>
        </authorList>
    </citation>
    <scope>NUCLEOTIDE SEQUENCE [LARGE SCALE GENOMIC DNA]</scope>
    <source>
        <strain evidence="2">SpSt-1224</strain>
    </source>
</reference>
<organism evidence="2">
    <name type="scientific">Desulfurivibrio alkaliphilus</name>
    <dbReference type="NCBI Taxonomy" id="427923"/>
    <lineage>
        <taxon>Bacteria</taxon>
        <taxon>Pseudomonadati</taxon>
        <taxon>Thermodesulfobacteriota</taxon>
        <taxon>Desulfobulbia</taxon>
        <taxon>Desulfobulbales</taxon>
        <taxon>Desulfobulbaceae</taxon>
        <taxon>Desulfurivibrio</taxon>
    </lineage>
</organism>
<dbReference type="InterPro" id="IPR009875">
    <property type="entry name" value="PilZ_domain"/>
</dbReference>
<feature type="domain" description="PilZ" evidence="1">
    <location>
        <begin position="123"/>
        <end position="233"/>
    </location>
</feature>
<dbReference type="Proteomes" id="UP000885986">
    <property type="component" value="Unassembled WGS sequence"/>
</dbReference>